<accession>A0A6J3J470</accession>
<evidence type="ECO:0000313" key="3">
    <source>
        <dbReference type="RefSeq" id="XP_032149662.1"/>
    </source>
</evidence>
<dbReference type="RefSeq" id="XP_032149662.1">
    <property type="nucleotide sequence ID" value="XM_032293771.1"/>
</dbReference>
<gene>
    <name evidence="3" type="primary">LOC116561818</name>
</gene>
<sequence length="155" mass="16904">MRVPPAGTWALRPALTETGTPFRGSQAPGHIVLLLLVITPQWRWIPSKTPNVAPLGNRRCNPGGYLRGGVSPCAPLPPPWQPAALPNLGRLQKKRLRTRCKGRRLCPNAGDRTRGHSARVMFLGVCVCPCVGLGGRSQPQRQARTSARKDPRVLK</sequence>
<reference evidence="3" key="1">
    <citation type="submission" date="2025-08" db="UniProtKB">
        <authorList>
            <consortium name="RefSeq"/>
        </authorList>
    </citation>
    <scope>IDENTIFICATION</scope>
    <source>
        <tissue evidence="3">Blood</tissue>
    </source>
</reference>
<protein>
    <submittedName>
        <fullName evidence="3">Uncharacterized protein</fullName>
    </submittedName>
</protein>
<dbReference type="AlphaFoldDB" id="A0A6J3J470"/>
<dbReference type="Proteomes" id="UP000504640">
    <property type="component" value="Unplaced"/>
</dbReference>
<keyword evidence="2" id="KW-1185">Reference proteome</keyword>
<dbReference type="GeneID" id="116561818"/>
<proteinExistence type="predicted"/>
<name>A0A6J3J470_SAPAP</name>
<feature type="region of interest" description="Disordered" evidence="1">
    <location>
        <begin position="136"/>
        <end position="155"/>
    </location>
</feature>
<evidence type="ECO:0000313" key="2">
    <source>
        <dbReference type="Proteomes" id="UP000504640"/>
    </source>
</evidence>
<evidence type="ECO:0000256" key="1">
    <source>
        <dbReference type="SAM" id="MobiDB-lite"/>
    </source>
</evidence>
<organism evidence="2 3">
    <name type="scientific">Sapajus apella</name>
    <name type="common">Brown-capped capuchin</name>
    <name type="synonym">Cebus apella</name>
    <dbReference type="NCBI Taxonomy" id="9515"/>
    <lineage>
        <taxon>Eukaryota</taxon>
        <taxon>Metazoa</taxon>
        <taxon>Chordata</taxon>
        <taxon>Craniata</taxon>
        <taxon>Vertebrata</taxon>
        <taxon>Euteleostomi</taxon>
        <taxon>Mammalia</taxon>
        <taxon>Eutheria</taxon>
        <taxon>Euarchontoglires</taxon>
        <taxon>Primates</taxon>
        <taxon>Haplorrhini</taxon>
        <taxon>Platyrrhini</taxon>
        <taxon>Cebidae</taxon>
        <taxon>Cebinae</taxon>
        <taxon>Sapajus</taxon>
    </lineage>
</organism>